<dbReference type="Gene3D" id="2.70.98.10">
    <property type="match status" value="1"/>
</dbReference>
<dbReference type="Gene3D" id="3.20.20.70">
    <property type="entry name" value="Aldolase class I"/>
    <property type="match status" value="1"/>
</dbReference>
<dbReference type="SUPFAM" id="SSF51445">
    <property type="entry name" value="(Trans)glycosidases"/>
    <property type="match status" value="1"/>
</dbReference>
<accession>A0A1T5M5Y2</accession>
<gene>
    <name evidence="10" type="ORF">SAMN05660236_4505</name>
</gene>
<dbReference type="InterPro" id="IPR017853">
    <property type="entry name" value="GH"/>
</dbReference>
<comment type="cofactor">
    <cofactor evidence="1">
        <name>Ca(2+)</name>
        <dbReference type="ChEBI" id="CHEBI:29108"/>
    </cofactor>
</comment>
<name>A0A1T5M5Y2_9BACT</name>
<feature type="chain" id="PRO_5012211227" evidence="6">
    <location>
        <begin position="19"/>
        <end position="641"/>
    </location>
</feature>
<evidence type="ECO:0000313" key="10">
    <source>
        <dbReference type="EMBL" id="SKC83641.1"/>
    </source>
</evidence>
<dbReference type="InterPro" id="IPR014718">
    <property type="entry name" value="GH-type_carb-bd"/>
</dbReference>
<dbReference type="Pfam" id="PF14508">
    <property type="entry name" value="GH97_N"/>
    <property type="match status" value="1"/>
</dbReference>
<evidence type="ECO:0000256" key="2">
    <source>
        <dbReference type="ARBA" id="ARBA00011245"/>
    </source>
</evidence>
<dbReference type="PANTHER" id="PTHR35803:SF2">
    <property type="entry name" value="RETAINING ALPHA-GALACTOSIDASE"/>
    <property type="match status" value="1"/>
</dbReference>
<dbReference type="InterPro" id="IPR013780">
    <property type="entry name" value="Glyco_hydro_b"/>
</dbReference>
<keyword evidence="6" id="KW-0732">Signal</keyword>
<keyword evidence="5" id="KW-0326">Glycosidase</keyword>
<dbReference type="EMBL" id="FUZU01000003">
    <property type="protein sequence ID" value="SKC83641.1"/>
    <property type="molecule type" value="Genomic_DNA"/>
</dbReference>
<reference evidence="10 11" key="1">
    <citation type="submission" date="2017-02" db="EMBL/GenBank/DDBJ databases">
        <authorList>
            <person name="Peterson S.W."/>
        </authorList>
    </citation>
    <scope>NUCLEOTIDE SEQUENCE [LARGE SCALE GENOMIC DNA]</scope>
    <source>
        <strain evidence="10 11">DSM 25262</strain>
    </source>
</reference>
<dbReference type="Gene3D" id="2.60.40.1180">
    <property type="entry name" value="Golgi alpha-mannosidase II"/>
    <property type="match status" value="1"/>
</dbReference>
<feature type="signal peptide" evidence="6">
    <location>
        <begin position="1"/>
        <end position="18"/>
    </location>
</feature>
<dbReference type="InterPro" id="IPR019563">
    <property type="entry name" value="GH97_catalytic"/>
</dbReference>
<dbReference type="PANTHER" id="PTHR35803">
    <property type="entry name" value="GLUCAN 1,4-ALPHA-GLUCOSIDASE SUSB-RELATED"/>
    <property type="match status" value="1"/>
</dbReference>
<dbReference type="OrthoDB" id="57532at2"/>
<dbReference type="GO" id="GO:0016798">
    <property type="term" value="F:hydrolase activity, acting on glycosyl bonds"/>
    <property type="evidence" value="ECO:0007669"/>
    <property type="project" value="UniProtKB-KW"/>
</dbReference>
<dbReference type="InterPro" id="IPR029483">
    <property type="entry name" value="GH97_C"/>
</dbReference>
<dbReference type="InterPro" id="IPR029486">
    <property type="entry name" value="GH97_N"/>
</dbReference>
<keyword evidence="4" id="KW-0106">Calcium</keyword>
<keyword evidence="11" id="KW-1185">Reference proteome</keyword>
<feature type="domain" description="Glycosyl-hydrolase 97 N-terminal" evidence="8">
    <location>
        <begin position="23"/>
        <end position="281"/>
    </location>
</feature>
<evidence type="ECO:0000256" key="4">
    <source>
        <dbReference type="ARBA" id="ARBA00022837"/>
    </source>
</evidence>
<keyword evidence="3 10" id="KW-0378">Hydrolase</keyword>
<dbReference type="AlphaFoldDB" id="A0A1T5M5Y2"/>
<evidence type="ECO:0000256" key="1">
    <source>
        <dbReference type="ARBA" id="ARBA00001913"/>
    </source>
</evidence>
<dbReference type="InterPro" id="IPR013785">
    <property type="entry name" value="Aldolase_TIM"/>
</dbReference>
<dbReference type="Pfam" id="PF14509">
    <property type="entry name" value="GH97_C"/>
    <property type="match status" value="1"/>
</dbReference>
<sequence length="641" mass="73042">MNLRILILLTFISFTVYSQTKTVVSPNQKIKIDLVNSKTGDYGAWYFKVYYLNNGKTSEVFNRIDVGLLRDDQNFSNNLALRKTGKPQLVKDEYTAIHGKRSKRNNTATEIVYSFETPANAKINIVLRAYNDGCAFRYEFPETKGSFVVKDEFTAYSIPKKNTRWMESWNAANERTYIEMNGDQVQSQEWCYPALVQAGDSSCWFLLHEADVNGDYCGTKLSNIADVTKYKLTFPNPDDGRGTGKSTPAITLPWKSPWRVIIIGGLGDIVESTLVDDVSTPSKIEDTSWIKPGLVSWNYWSSNHGTRDYQVVCKFADLAAEMGWTYTLLDWEWEKMSNGGNLNDAVNYIRSKGVKPLLWYNSGGNHTWVTETPVDRMVTHKNRTAEFTKLQKMGVAGIKVDFFESEKQNMIQYYLDILEDAAKFKMLVYFHGCLVPRGWARTYPNLMTYEAVKGAEWYNNIPDFTMEAPQHNSVLPFTRNVVGSMDYTPVTFTNSQHPHVTSYGHELALSVLFESALQHMADRPEGYTQLPDAPKKFLSELPNAWDDTRLLTGYPGRDVTLARRKGEDWYIACINAELKEKRQSILFDFLPEGKQYILMLISDGDHDKVLASKYLVVDKSSTVEVKLLRRGGFAASLKPVR</sequence>
<evidence type="ECO:0000259" key="8">
    <source>
        <dbReference type="Pfam" id="PF14508"/>
    </source>
</evidence>
<dbReference type="Proteomes" id="UP000190961">
    <property type="component" value="Unassembled WGS sequence"/>
</dbReference>
<dbReference type="Pfam" id="PF10566">
    <property type="entry name" value="Glyco_hydro_97"/>
    <property type="match status" value="1"/>
</dbReference>
<evidence type="ECO:0000256" key="6">
    <source>
        <dbReference type="SAM" id="SignalP"/>
    </source>
</evidence>
<feature type="domain" description="Glycosyl-hydrolase 97 C-terminal oligomerisation" evidence="9">
    <location>
        <begin position="544"/>
        <end position="638"/>
    </location>
</feature>
<evidence type="ECO:0000259" key="7">
    <source>
        <dbReference type="Pfam" id="PF10566"/>
    </source>
</evidence>
<proteinExistence type="predicted"/>
<evidence type="ECO:0000256" key="5">
    <source>
        <dbReference type="ARBA" id="ARBA00023295"/>
    </source>
</evidence>
<evidence type="ECO:0000313" key="11">
    <source>
        <dbReference type="Proteomes" id="UP000190961"/>
    </source>
</evidence>
<dbReference type="STRING" id="688867.SAMN05660236_4505"/>
<comment type="subunit">
    <text evidence="2">Monomer.</text>
</comment>
<feature type="domain" description="Glycosyl-hydrolase 97 catalytic" evidence="7">
    <location>
        <begin position="302"/>
        <end position="452"/>
    </location>
</feature>
<dbReference type="InterPro" id="IPR052720">
    <property type="entry name" value="Glycosyl_hydrolase_97"/>
</dbReference>
<protein>
    <submittedName>
        <fullName evidence="10">Glycosyl-hydrolase 97 C-terminal, oligomerisation</fullName>
    </submittedName>
</protein>
<dbReference type="GO" id="GO:0030246">
    <property type="term" value="F:carbohydrate binding"/>
    <property type="evidence" value="ECO:0007669"/>
    <property type="project" value="InterPro"/>
</dbReference>
<evidence type="ECO:0000256" key="3">
    <source>
        <dbReference type="ARBA" id="ARBA00022801"/>
    </source>
</evidence>
<evidence type="ECO:0000259" key="9">
    <source>
        <dbReference type="Pfam" id="PF14509"/>
    </source>
</evidence>
<organism evidence="10 11">
    <name type="scientific">Ohtaekwangia koreensis</name>
    <dbReference type="NCBI Taxonomy" id="688867"/>
    <lineage>
        <taxon>Bacteria</taxon>
        <taxon>Pseudomonadati</taxon>
        <taxon>Bacteroidota</taxon>
        <taxon>Cytophagia</taxon>
        <taxon>Cytophagales</taxon>
        <taxon>Fulvivirgaceae</taxon>
        <taxon>Ohtaekwangia</taxon>
    </lineage>
</organism>